<feature type="chain" id="PRO_5043338500" evidence="1">
    <location>
        <begin position="24"/>
        <end position="88"/>
    </location>
</feature>
<reference evidence="2" key="1">
    <citation type="submission" date="2023-10" db="EMBL/GenBank/DDBJ databases">
        <title>Genome assembly of Pristionchus species.</title>
        <authorList>
            <person name="Yoshida K."/>
            <person name="Sommer R.J."/>
        </authorList>
    </citation>
    <scope>NUCLEOTIDE SEQUENCE</scope>
    <source>
        <strain evidence="2">RS0144</strain>
    </source>
</reference>
<sequence>CDLMHIDLMHIARMLILVTAVSTQETSVPERCARGFYEFLYGKCVAKPSPYYVSFEEGVAICDDKFGATYPSIASDAVGSLFQTTLFH</sequence>
<keyword evidence="3" id="KW-1185">Reference proteome</keyword>
<comment type="caution">
    <text evidence="2">The sequence shown here is derived from an EMBL/GenBank/DDBJ whole genome shotgun (WGS) entry which is preliminary data.</text>
</comment>
<proteinExistence type="predicted"/>
<dbReference type="AlphaFoldDB" id="A0AAV5TCZ3"/>
<evidence type="ECO:0000256" key="1">
    <source>
        <dbReference type="SAM" id="SignalP"/>
    </source>
</evidence>
<name>A0AAV5TCZ3_9BILA</name>
<keyword evidence="1" id="KW-0732">Signal</keyword>
<gene>
    <name evidence="2" type="ORF">PENTCL1PPCAC_15615</name>
</gene>
<accession>A0AAV5TCZ3</accession>
<evidence type="ECO:0000313" key="2">
    <source>
        <dbReference type="EMBL" id="GMS93440.1"/>
    </source>
</evidence>
<organism evidence="2 3">
    <name type="scientific">Pristionchus entomophagus</name>
    <dbReference type="NCBI Taxonomy" id="358040"/>
    <lineage>
        <taxon>Eukaryota</taxon>
        <taxon>Metazoa</taxon>
        <taxon>Ecdysozoa</taxon>
        <taxon>Nematoda</taxon>
        <taxon>Chromadorea</taxon>
        <taxon>Rhabditida</taxon>
        <taxon>Rhabditina</taxon>
        <taxon>Diplogasteromorpha</taxon>
        <taxon>Diplogasteroidea</taxon>
        <taxon>Neodiplogasteridae</taxon>
        <taxon>Pristionchus</taxon>
    </lineage>
</organism>
<dbReference type="Proteomes" id="UP001432027">
    <property type="component" value="Unassembled WGS sequence"/>
</dbReference>
<evidence type="ECO:0000313" key="3">
    <source>
        <dbReference type="Proteomes" id="UP001432027"/>
    </source>
</evidence>
<feature type="signal peptide" evidence="1">
    <location>
        <begin position="1"/>
        <end position="23"/>
    </location>
</feature>
<dbReference type="EMBL" id="BTSX01000004">
    <property type="protein sequence ID" value="GMS93440.1"/>
    <property type="molecule type" value="Genomic_DNA"/>
</dbReference>
<feature type="non-terminal residue" evidence="2">
    <location>
        <position position="1"/>
    </location>
</feature>
<protein>
    <submittedName>
        <fullName evidence="2">Uncharacterized protein</fullName>
    </submittedName>
</protein>